<accession>A0A6M4GRS6</accession>
<dbReference type="Proteomes" id="UP000501534">
    <property type="component" value="Chromosome"/>
</dbReference>
<evidence type="ECO:0000256" key="3">
    <source>
        <dbReference type="ARBA" id="ARBA00023004"/>
    </source>
</evidence>
<evidence type="ECO:0000256" key="1">
    <source>
        <dbReference type="ARBA" id="ARBA00022617"/>
    </source>
</evidence>
<dbReference type="GO" id="GO:0020037">
    <property type="term" value="F:heme binding"/>
    <property type="evidence" value="ECO:0007669"/>
    <property type="project" value="InterPro"/>
</dbReference>
<dbReference type="KEGG" id="uru:DSM104443_00872"/>
<dbReference type="SUPFAM" id="SSF46626">
    <property type="entry name" value="Cytochrome c"/>
    <property type="match status" value="1"/>
</dbReference>
<feature type="domain" description="Cytochrome c" evidence="6">
    <location>
        <begin position="19"/>
        <end position="87"/>
    </location>
</feature>
<evidence type="ECO:0000259" key="6">
    <source>
        <dbReference type="PROSITE" id="PS51007"/>
    </source>
</evidence>
<name>A0A6M4GRS6_9PROT</name>
<dbReference type="PROSITE" id="PS51007">
    <property type="entry name" value="CYTC"/>
    <property type="match status" value="1"/>
</dbReference>
<feature type="chain" id="PRO_5026794116" description="Cytochrome c domain-containing protein" evidence="5">
    <location>
        <begin position="19"/>
        <end position="211"/>
    </location>
</feature>
<evidence type="ECO:0000256" key="5">
    <source>
        <dbReference type="SAM" id="SignalP"/>
    </source>
</evidence>
<gene>
    <name evidence="7" type="ORF">DSM104443_00872</name>
</gene>
<keyword evidence="2 4" id="KW-0479">Metal-binding</keyword>
<evidence type="ECO:0000256" key="4">
    <source>
        <dbReference type="PROSITE-ProRule" id="PRU00433"/>
    </source>
</evidence>
<dbReference type="GO" id="GO:0046872">
    <property type="term" value="F:metal ion binding"/>
    <property type="evidence" value="ECO:0007669"/>
    <property type="project" value="UniProtKB-KW"/>
</dbReference>
<keyword evidence="3 4" id="KW-0408">Iron</keyword>
<keyword evidence="1 4" id="KW-0349">Heme</keyword>
<proteinExistence type="predicted"/>
<reference evidence="7 8" key="1">
    <citation type="submission" date="2020-04" db="EMBL/GenBank/DDBJ databases">
        <title>Usitatibacter rugosus gen. nov., sp. nov. and Usitatibacter palustris sp. nov., novel members of Usitatibacteraceae fam. nov. within the order Nitrosomonadales isolated from soil.</title>
        <authorList>
            <person name="Huber K.J."/>
            <person name="Neumann-Schaal M."/>
            <person name="Geppert A."/>
            <person name="Luckner M."/>
            <person name="Wanner G."/>
            <person name="Overmann J."/>
        </authorList>
    </citation>
    <scope>NUCLEOTIDE SEQUENCE [LARGE SCALE GENOMIC DNA]</scope>
    <source>
        <strain evidence="7 8">0125_3</strain>
    </source>
</reference>
<feature type="signal peptide" evidence="5">
    <location>
        <begin position="1"/>
        <end position="18"/>
    </location>
</feature>
<evidence type="ECO:0000313" key="8">
    <source>
        <dbReference type="Proteomes" id="UP000501534"/>
    </source>
</evidence>
<dbReference type="Gene3D" id="1.10.760.10">
    <property type="entry name" value="Cytochrome c-like domain"/>
    <property type="match status" value="1"/>
</dbReference>
<organism evidence="7 8">
    <name type="scientific">Usitatibacter rugosus</name>
    <dbReference type="NCBI Taxonomy" id="2732067"/>
    <lineage>
        <taxon>Bacteria</taxon>
        <taxon>Pseudomonadati</taxon>
        <taxon>Pseudomonadota</taxon>
        <taxon>Betaproteobacteria</taxon>
        <taxon>Nitrosomonadales</taxon>
        <taxon>Usitatibacteraceae</taxon>
        <taxon>Usitatibacter</taxon>
    </lineage>
</organism>
<dbReference type="RefSeq" id="WP_171089850.1">
    <property type="nucleotide sequence ID" value="NZ_CP053069.1"/>
</dbReference>
<evidence type="ECO:0000256" key="2">
    <source>
        <dbReference type="ARBA" id="ARBA00022723"/>
    </source>
</evidence>
<dbReference type="GO" id="GO:0009055">
    <property type="term" value="F:electron transfer activity"/>
    <property type="evidence" value="ECO:0007669"/>
    <property type="project" value="InterPro"/>
</dbReference>
<protein>
    <recommendedName>
        <fullName evidence="6">Cytochrome c domain-containing protein</fullName>
    </recommendedName>
</protein>
<dbReference type="AlphaFoldDB" id="A0A6M4GRS6"/>
<dbReference type="Pfam" id="PF13442">
    <property type="entry name" value="Cytochrome_CBB3"/>
    <property type="match status" value="1"/>
</dbReference>
<dbReference type="InterPro" id="IPR036909">
    <property type="entry name" value="Cyt_c-like_dom_sf"/>
</dbReference>
<keyword evidence="8" id="KW-1185">Reference proteome</keyword>
<dbReference type="EMBL" id="CP053069">
    <property type="protein sequence ID" value="QJR09822.1"/>
    <property type="molecule type" value="Genomic_DNA"/>
</dbReference>
<dbReference type="InterPro" id="IPR009056">
    <property type="entry name" value="Cyt_c-like_dom"/>
</dbReference>
<keyword evidence="5" id="KW-0732">Signal</keyword>
<evidence type="ECO:0000313" key="7">
    <source>
        <dbReference type="EMBL" id="QJR09822.1"/>
    </source>
</evidence>
<sequence>MRILLASLLLAVSPPVLAQDPAAGEAIYRETCVRCHGFPPVNGPETASWNPDQIRSAISNRVSRMRFLGYLTDEQLADVAAFIGRTMGVEPPPKHDPTGMWWNPSESGWGLSLVMHRSERNNVFGALFVYRPDGRPIWLVVPAGRWSLPRRFSGDLYRTSGHAFGGPFDPKAVTVTPVGTFVVELADNDTGTLTYSIDGIPVEKRITRQAF</sequence>